<protein>
    <submittedName>
        <fullName evidence="1">Uncharacterized protein</fullName>
    </submittedName>
</protein>
<evidence type="ECO:0000313" key="1">
    <source>
        <dbReference type="EMBL" id="VHO05303.1"/>
    </source>
</evidence>
<accession>A0A486XRV1</accession>
<dbReference type="EMBL" id="CAAJGR010000120">
    <property type="protein sequence ID" value="VHO05303.1"/>
    <property type="molecule type" value="Genomic_DNA"/>
</dbReference>
<sequence>MGFTLTALAAALTDSTAEVYYNARHMLGIFFRCETTL</sequence>
<reference evidence="1" key="1">
    <citation type="submission" date="2019-04" db="EMBL/GenBank/DDBJ databases">
        <authorList>
            <person name="Brambilla D."/>
        </authorList>
    </citation>
    <scope>NUCLEOTIDE SEQUENCE</scope>
    <source>
        <strain evidence="1">BAL1</strain>
    </source>
</reference>
<gene>
    <name evidence="1" type="ORF">BAL341_2409</name>
</gene>
<dbReference type="AlphaFoldDB" id="A0A486XRV1"/>
<proteinExistence type="predicted"/>
<organism evidence="1">
    <name type="scientific">Rheinheimera sp. BAL341</name>
    <dbReference type="NCBI Taxonomy" id="1708203"/>
    <lineage>
        <taxon>Bacteria</taxon>
        <taxon>Pseudomonadati</taxon>
        <taxon>Pseudomonadota</taxon>
        <taxon>Gammaproteobacteria</taxon>
        <taxon>Chromatiales</taxon>
        <taxon>Chromatiaceae</taxon>
        <taxon>Rheinheimera</taxon>
    </lineage>
</organism>
<name>A0A486XRV1_9GAMM</name>